<accession>A0A2U2EH78</accession>
<dbReference type="PROSITE" id="PS50928">
    <property type="entry name" value="ABC_TM1"/>
    <property type="match status" value="1"/>
</dbReference>
<feature type="transmembrane region" description="Helical" evidence="9">
    <location>
        <begin position="210"/>
        <end position="234"/>
    </location>
</feature>
<comment type="function">
    <text evidence="8">Part of the ABC transporter complex CysAWTP (TC 3.A.1.6.1) involved in sulfate/thiosulfate import. Probably responsible for the translocation of the substrate across the membrane.</text>
</comment>
<dbReference type="Proteomes" id="UP000245905">
    <property type="component" value="Unassembled WGS sequence"/>
</dbReference>
<proteinExistence type="inferred from homology"/>
<comment type="function">
    <text evidence="9">Part of the ABC transporter complex (TC 3.A.1.6.1) involved in sulfate/thiosulfate import.</text>
</comment>
<dbReference type="Proteomes" id="UP000260717">
    <property type="component" value="Unassembled WGS sequence"/>
</dbReference>
<evidence type="ECO:0000256" key="5">
    <source>
        <dbReference type="ARBA" id="ARBA00022989"/>
    </source>
</evidence>
<keyword evidence="7 9" id="KW-0472">Membrane</keyword>
<dbReference type="FunFam" id="1.10.3720.10:FF:000004">
    <property type="entry name" value="Sulfate transport system permease protein CysT"/>
    <property type="match status" value="1"/>
</dbReference>
<protein>
    <recommendedName>
        <fullName evidence="9">Sulfate transport system permease protein CysT</fullName>
    </recommendedName>
</protein>
<comment type="caution">
    <text evidence="9">Lacks conserved residue(s) required for the propagation of feature annotation.</text>
</comment>
<reference evidence="11 13" key="1">
    <citation type="submission" date="2014-09" db="EMBL/GenBank/DDBJ databases">
        <title>Butyrate-producing bacteria isolated from human gut.</title>
        <authorList>
            <person name="Zhang Q."/>
            <person name="Zhao L."/>
        </authorList>
    </citation>
    <scope>NUCLEOTIDE SEQUENCE [LARGE SCALE GENOMIC DNA]</scope>
    <source>
        <strain evidence="11 13">R22</strain>
    </source>
</reference>
<dbReference type="InterPro" id="IPR035906">
    <property type="entry name" value="MetI-like_sf"/>
</dbReference>
<dbReference type="RefSeq" id="WP_109258049.1">
    <property type="nucleotide sequence ID" value="NZ_JRFS01000016.1"/>
</dbReference>
<comment type="subcellular location">
    <subcellularLocation>
        <location evidence="1">Membrane</location>
        <topology evidence="1">Multi-pass membrane protein</topology>
    </subcellularLocation>
</comment>
<evidence type="ECO:0000256" key="8">
    <source>
        <dbReference type="ARBA" id="ARBA00025323"/>
    </source>
</evidence>
<feature type="transmembrane region" description="Helical" evidence="9">
    <location>
        <begin position="254"/>
        <end position="278"/>
    </location>
</feature>
<evidence type="ECO:0000256" key="7">
    <source>
        <dbReference type="ARBA" id="ARBA00023136"/>
    </source>
</evidence>
<feature type="transmembrane region" description="Helical" evidence="9">
    <location>
        <begin position="27"/>
        <end position="54"/>
    </location>
</feature>
<feature type="transmembrane region" description="Helical" evidence="9">
    <location>
        <begin position="150"/>
        <end position="170"/>
    </location>
</feature>
<evidence type="ECO:0000259" key="10">
    <source>
        <dbReference type="PROSITE" id="PS50928"/>
    </source>
</evidence>
<evidence type="ECO:0000313" key="14">
    <source>
        <dbReference type="Proteomes" id="UP000260717"/>
    </source>
</evidence>
<organism evidence="11 13">
    <name type="scientific">Agathobacter rectalis</name>
    <dbReference type="NCBI Taxonomy" id="39491"/>
    <lineage>
        <taxon>Bacteria</taxon>
        <taxon>Bacillati</taxon>
        <taxon>Bacillota</taxon>
        <taxon>Clostridia</taxon>
        <taxon>Lachnospirales</taxon>
        <taxon>Lachnospiraceae</taxon>
        <taxon>Agathobacter</taxon>
    </lineage>
</organism>
<dbReference type="GO" id="GO:0015419">
    <property type="term" value="F:ABC-type sulfate transporter activity"/>
    <property type="evidence" value="ECO:0007669"/>
    <property type="project" value="UniProtKB-UniRule"/>
</dbReference>
<keyword evidence="6 9" id="KW-0764">Sulfate transport</keyword>
<dbReference type="Pfam" id="PF00528">
    <property type="entry name" value="BPD_transp_1"/>
    <property type="match status" value="1"/>
</dbReference>
<evidence type="ECO:0000256" key="2">
    <source>
        <dbReference type="ARBA" id="ARBA00011779"/>
    </source>
</evidence>
<feature type="domain" description="ABC transmembrane type-1" evidence="10">
    <location>
        <begin position="74"/>
        <end position="278"/>
    </location>
</feature>
<evidence type="ECO:0000313" key="11">
    <source>
        <dbReference type="EMBL" id="PWE83682.1"/>
    </source>
</evidence>
<name>A0A2U2EH78_9FIRM</name>
<keyword evidence="4 9" id="KW-0812">Transmembrane</keyword>
<evidence type="ECO:0000256" key="4">
    <source>
        <dbReference type="ARBA" id="ARBA00022692"/>
    </source>
</evidence>
<keyword evidence="5 9" id="KW-1133">Transmembrane helix</keyword>
<sequence>MKYTATDKTAKEKTKSKNIKTRVIPGYHLSLGIVVTMLSVIVLIPLASVLVYSLKISPGDFVSLIMKENVRNAFITSITSSFIAAIVNVVFGLIVAWTFVKYDFPGKWLLDGLIELPFALPTAVAGITLSKLYSGTGFLGKGLGKLGIDVAYTQAGIVVALVFVGIPFVIRAVQPVLEKMDNTYEEAAYMLGATPSKTFFKVILPELRPALLTGFGLAFARGIGEYGSVIYISGNSARHRTQVVSYVIMQKLSYIDYAGATAIALVMLVISFLLLLFVNIVQVKQSQRTNLL</sequence>
<evidence type="ECO:0000313" key="12">
    <source>
        <dbReference type="EMBL" id="RGM52095.1"/>
    </source>
</evidence>
<dbReference type="CDD" id="cd06261">
    <property type="entry name" value="TM_PBP2"/>
    <property type="match status" value="1"/>
</dbReference>
<evidence type="ECO:0000313" key="13">
    <source>
        <dbReference type="Proteomes" id="UP000245905"/>
    </source>
</evidence>
<feature type="transmembrane region" description="Helical" evidence="9">
    <location>
        <begin position="74"/>
        <end position="100"/>
    </location>
</feature>
<dbReference type="NCBIfam" id="TIGR00969">
    <property type="entry name" value="3a0106s02"/>
    <property type="match status" value="1"/>
</dbReference>
<dbReference type="SUPFAM" id="SSF161098">
    <property type="entry name" value="MetI-like"/>
    <property type="match status" value="1"/>
</dbReference>
<evidence type="ECO:0000256" key="6">
    <source>
        <dbReference type="ARBA" id="ARBA00023032"/>
    </source>
</evidence>
<reference evidence="12 14" key="2">
    <citation type="submission" date="2018-08" db="EMBL/GenBank/DDBJ databases">
        <title>A genome reference for cultivated species of the human gut microbiota.</title>
        <authorList>
            <person name="Zou Y."/>
            <person name="Xue W."/>
            <person name="Luo G."/>
        </authorList>
    </citation>
    <scope>NUCLEOTIDE SEQUENCE [LARGE SCALE GENOMIC DNA]</scope>
    <source>
        <strain evidence="12 14">OM08-12AT</strain>
    </source>
</reference>
<comment type="caution">
    <text evidence="11">The sequence shown here is derived from an EMBL/GenBank/DDBJ whole genome shotgun (WGS) entry which is preliminary data.</text>
</comment>
<evidence type="ECO:0000256" key="9">
    <source>
        <dbReference type="RuleBase" id="RU366001"/>
    </source>
</evidence>
<dbReference type="GO" id="GO:0005886">
    <property type="term" value="C:plasma membrane"/>
    <property type="evidence" value="ECO:0007669"/>
    <property type="project" value="InterPro"/>
</dbReference>
<keyword evidence="3 9" id="KW-0813">Transport</keyword>
<comment type="subunit">
    <text evidence="2">The complex is composed of two ATP-binding proteins (CysA), two transmembrane proteins (CysT and CysW) and a solute-binding protein (CysP).</text>
</comment>
<dbReference type="Gene3D" id="1.10.3720.10">
    <property type="entry name" value="MetI-like"/>
    <property type="match status" value="1"/>
</dbReference>
<dbReference type="PANTHER" id="PTHR30406:SF8">
    <property type="entry name" value="SULFATE TRANSPORT SYSTEM PERMEASE PROTEIN CYST"/>
    <property type="match status" value="1"/>
</dbReference>
<dbReference type="PANTHER" id="PTHR30406">
    <property type="entry name" value="SULFATE TRANSPORT SYSTEM PERMEASE PROTEIN"/>
    <property type="match status" value="1"/>
</dbReference>
<dbReference type="InterPro" id="IPR005667">
    <property type="entry name" value="Sulph_transpt2"/>
</dbReference>
<dbReference type="EMBL" id="JRFS01000016">
    <property type="protein sequence ID" value="PWE83682.1"/>
    <property type="molecule type" value="Genomic_DNA"/>
</dbReference>
<feature type="transmembrane region" description="Helical" evidence="9">
    <location>
        <begin position="112"/>
        <end position="130"/>
    </location>
</feature>
<dbReference type="InterPro" id="IPR011865">
    <property type="entry name" value="CysT_permease"/>
</dbReference>
<dbReference type="InterPro" id="IPR000515">
    <property type="entry name" value="MetI-like"/>
</dbReference>
<evidence type="ECO:0000256" key="3">
    <source>
        <dbReference type="ARBA" id="ARBA00022448"/>
    </source>
</evidence>
<dbReference type="AlphaFoldDB" id="A0A2U2EH78"/>
<gene>
    <name evidence="12" type="primary">cysT</name>
    <name evidence="12" type="ORF">DXC13_01755</name>
    <name evidence="11" type="ORF">LD38_09405</name>
</gene>
<evidence type="ECO:0000256" key="1">
    <source>
        <dbReference type="ARBA" id="ARBA00004141"/>
    </source>
</evidence>
<comment type="similarity">
    <text evidence="9">Belongs to the binding-protein-dependent transport system permease family. CysTW subfamily.</text>
</comment>
<dbReference type="NCBIfam" id="TIGR02139">
    <property type="entry name" value="permease_CysT"/>
    <property type="match status" value="1"/>
</dbReference>
<dbReference type="EMBL" id="QSTI01000002">
    <property type="protein sequence ID" value="RGM52095.1"/>
    <property type="molecule type" value="Genomic_DNA"/>
</dbReference>